<gene>
    <name evidence="3" type="ORF">EMPG_12552</name>
</gene>
<evidence type="ECO:0000313" key="3">
    <source>
        <dbReference type="EMBL" id="KLJ12418.1"/>
    </source>
</evidence>
<sequence length="163" mass="17400">MAARSDISPDTSAAAPRTQQAAHDEETPLLLSDIPSAGGSFSDEENRVSAMISSSTSASASGFSLTTVAPESYLANNSLLAISLSILLVLFGFVLYLVLSLFWQLPRDVLTKSQFLTWDCIRNTESETTLPILNQKRDGDEFPKVKGAAGGKVCVAGCTPLNW</sequence>
<proteinExistence type="predicted"/>
<evidence type="ECO:0000313" key="4">
    <source>
        <dbReference type="Proteomes" id="UP000053573"/>
    </source>
</evidence>
<dbReference type="OrthoDB" id="4187839at2759"/>
<reference evidence="4" key="1">
    <citation type="journal article" date="2015" name="PLoS Genet.">
        <title>The dynamic genome and transcriptome of the human fungal pathogen Blastomyces and close relative Emmonsia.</title>
        <authorList>
            <person name="Munoz J.F."/>
            <person name="Gauthier G.M."/>
            <person name="Desjardins C.A."/>
            <person name="Gallo J.E."/>
            <person name="Holder J."/>
            <person name="Sullivan T.D."/>
            <person name="Marty A.J."/>
            <person name="Carmen J.C."/>
            <person name="Chen Z."/>
            <person name="Ding L."/>
            <person name="Gujja S."/>
            <person name="Magrini V."/>
            <person name="Misas E."/>
            <person name="Mitreva M."/>
            <person name="Priest M."/>
            <person name="Saif S."/>
            <person name="Whiston E.A."/>
            <person name="Young S."/>
            <person name="Zeng Q."/>
            <person name="Goldman W.E."/>
            <person name="Mardis E.R."/>
            <person name="Taylor J.W."/>
            <person name="McEwen J.G."/>
            <person name="Clay O.K."/>
            <person name="Klein B.S."/>
            <person name="Cuomo C.A."/>
        </authorList>
    </citation>
    <scope>NUCLEOTIDE SEQUENCE [LARGE SCALE GENOMIC DNA]</scope>
    <source>
        <strain evidence="4">UAMH 139</strain>
    </source>
</reference>
<evidence type="ECO:0000256" key="2">
    <source>
        <dbReference type="SAM" id="Phobius"/>
    </source>
</evidence>
<dbReference type="AlphaFoldDB" id="A0A0H1BMS7"/>
<dbReference type="Proteomes" id="UP000053573">
    <property type="component" value="Unassembled WGS sequence"/>
</dbReference>
<name>A0A0H1BMS7_9EURO</name>
<accession>A0A0H1BMS7</accession>
<keyword evidence="2" id="KW-0812">Transmembrane</keyword>
<keyword evidence="2" id="KW-1133">Transmembrane helix</keyword>
<evidence type="ECO:0000256" key="1">
    <source>
        <dbReference type="SAM" id="MobiDB-lite"/>
    </source>
</evidence>
<protein>
    <submittedName>
        <fullName evidence="3">Uncharacterized protein</fullName>
    </submittedName>
</protein>
<comment type="caution">
    <text evidence="3">The sequence shown here is derived from an EMBL/GenBank/DDBJ whole genome shotgun (WGS) entry which is preliminary data.</text>
</comment>
<keyword evidence="2" id="KW-0472">Membrane</keyword>
<organism evidence="3 4">
    <name type="scientific">Blastomyces silverae</name>
    <dbReference type="NCBI Taxonomy" id="2060906"/>
    <lineage>
        <taxon>Eukaryota</taxon>
        <taxon>Fungi</taxon>
        <taxon>Dikarya</taxon>
        <taxon>Ascomycota</taxon>
        <taxon>Pezizomycotina</taxon>
        <taxon>Eurotiomycetes</taxon>
        <taxon>Eurotiomycetidae</taxon>
        <taxon>Onygenales</taxon>
        <taxon>Ajellomycetaceae</taxon>
        <taxon>Blastomyces</taxon>
    </lineage>
</organism>
<feature type="region of interest" description="Disordered" evidence="1">
    <location>
        <begin position="1"/>
        <end position="29"/>
    </location>
</feature>
<dbReference type="EMBL" id="LDEV01000933">
    <property type="protein sequence ID" value="KLJ12418.1"/>
    <property type="molecule type" value="Genomic_DNA"/>
</dbReference>
<keyword evidence="4" id="KW-1185">Reference proteome</keyword>
<feature type="transmembrane region" description="Helical" evidence="2">
    <location>
        <begin position="79"/>
        <end position="103"/>
    </location>
</feature>